<accession>A0A078FGL7</accession>
<evidence type="ECO:0000256" key="12">
    <source>
        <dbReference type="PIRSR" id="PIRSR005604-2"/>
    </source>
</evidence>
<keyword evidence="4 13" id="KW-0808">Transferase</keyword>
<dbReference type="Pfam" id="PF06955">
    <property type="entry name" value="XET_C"/>
    <property type="match status" value="1"/>
</dbReference>
<feature type="glycosylation site" description="N-linked (GlcNAc...) asparagine" evidence="12">
    <location>
        <position position="110"/>
    </location>
</feature>
<evidence type="ECO:0000256" key="11">
    <source>
        <dbReference type="PIRSR" id="PIRSR005604-1"/>
    </source>
</evidence>
<evidence type="ECO:0000256" key="8">
    <source>
        <dbReference type="ARBA" id="ARBA00023180"/>
    </source>
</evidence>
<dbReference type="Gene3D" id="2.60.120.200">
    <property type="match status" value="1"/>
</dbReference>
<dbReference type="Pfam" id="PF00722">
    <property type="entry name" value="Glyco_hydro_16"/>
    <property type="match status" value="1"/>
</dbReference>
<keyword evidence="7" id="KW-1015">Disulfide bond</keyword>
<dbReference type="Proteomes" id="UP000028999">
    <property type="component" value="Unassembled WGS sequence"/>
</dbReference>
<sequence length="284" mass="32933">MGQSSSFTTVMVAVLLVMMFGSAYSGNFFNEFDLTWGDHRGKIFNGGNMLSLSLDRVSGSGFKSKKEYLFGRIDMQLKLVAGNSAGTVTTYYLSSQGATHDEIDFEFLGNETGKPYVLHTNVFAQGKGNREQQFYLWFDPTKNFHTYSIVWRPQHIIFLVDNLPIRVFNNAEKLGVPFPKNQPMRCYRREVKEIDEYINEYENDKKPRDMISFLNSKYSLLPGGCDPKFKTSLSDSELQTANELNAYGRRRLRWVQKYFMIYNYCSDLKRFPRGFPPECRRSRV</sequence>
<dbReference type="GlyCosmos" id="A0A078FGL7">
    <property type="glycosylation" value="1 site, No reported glycans"/>
</dbReference>
<dbReference type="GO" id="GO:0071555">
    <property type="term" value="P:cell wall organization"/>
    <property type="evidence" value="ECO:0007669"/>
    <property type="project" value="UniProtKB-KW"/>
</dbReference>
<keyword evidence="9 13" id="KW-0326">Glycosidase</keyword>
<evidence type="ECO:0000256" key="3">
    <source>
        <dbReference type="ARBA" id="ARBA00022525"/>
    </source>
</evidence>
<proteinExistence type="inferred from homology"/>
<evidence type="ECO:0000313" key="15">
    <source>
        <dbReference type="EMBL" id="CDY12366.1"/>
    </source>
</evidence>
<comment type="similarity">
    <text evidence="13">Belongs to the glycosyl hydrolase 16 family.</text>
</comment>
<dbReference type="PIRSF" id="PIRSF005604">
    <property type="entry name" value="XET"/>
    <property type="match status" value="1"/>
</dbReference>
<evidence type="ECO:0000256" key="10">
    <source>
        <dbReference type="ARBA" id="ARBA00023316"/>
    </source>
</evidence>
<dbReference type="InterPro" id="IPR013320">
    <property type="entry name" value="ConA-like_dom_sf"/>
</dbReference>
<feature type="signal peptide" evidence="13">
    <location>
        <begin position="1"/>
        <end position="25"/>
    </location>
</feature>
<feature type="active site" description="Nucleophile" evidence="11">
    <location>
        <position position="106"/>
    </location>
</feature>
<dbReference type="GO" id="GO:0004553">
    <property type="term" value="F:hydrolase activity, hydrolyzing O-glycosyl compounds"/>
    <property type="evidence" value="ECO:0007669"/>
    <property type="project" value="InterPro"/>
</dbReference>
<keyword evidence="2 13" id="KW-0052">Apoplast</keyword>
<evidence type="ECO:0000259" key="14">
    <source>
        <dbReference type="PROSITE" id="PS51762"/>
    </source>
</evidence>
<comment type="function">
    <text evidence="13">Catalyzes xyloglucan endohydrolysis (XEH) and/or endotransglycosylation (XET). Cleaves and religates xyloglucan polymers, an essential constituent of the primary cell wall, and thereby participates in cell wall construction of growing tissues.</text>
</comment>
<keyword evidence="16" id="KW-1185">Reference proteome</keyword>
<dbReference type="EC" id="2.4.1.207" evidence="13"/>
<dbReference type="GO" id="GO:0048046">
    <property type="term" value="C:apoplast"/>
    <property type="evidence" value="ECO:0007669"/>
    <property type="project" value="UniProtKB-SubCell"/>
</dbReference>
<dbReference type="GO" id="GO:0016762">
    <property type="term" value="F:xyloglucan:xyloglucosyl transferase activity"/>
    <property type="evidence" value="ECO:0000318"/>
    <property type="project" value="GO_Central"/>
</dbReference>
<name>A0A078FGL7_BRANA</name>
<feature type="active site" description="Nucleophile" evidence="11">
    <location>
        <position position="102"/>
    </location>
</feature>
<keyword evidence="8" id="KW-0325">Glycoprotein</keyword>
<keyword evidence="10 13" id="KW-0961">Cell wall biogenesis/degradation</keyword>
<dbReference type="InterPro" id="IPR000757">
    <property type="entry name" value="Beta-glucanase-like"/>
</dbReference>
<feature type="chain" id="PRO_5005105012" description="Xyloglucan endotransglucosylase/hydrolase" evidence="13">
    <location>
        <begin position="26"/>
        <end position="284"/>
    </location>
</feature>
<evidence type="ECO:0000256" key="2">
    <source>
        <dbReference type="ARBA" id="ARBA00022523"/>
    </source>
</evidence>
<keyword evidence="5 13" id="KW-0732">Signal</keyword>
<dbReference type="GO" id="GO:0009834">
    <property type="term" value="P:plant-type secondary cell wall biogenesis"/>
    <property type="evidence" value="ECO:0000318"/>
    <property type="project" value="GO_Central"/>
</dbReference>
<dbReference type="EMBL" id="LK032021">
    <property type="protein sequence ID" value="CDY12366.1"/>
    <property type="molecule type" value="Genomic_DNA"/>
</dbReference>
<gene>
    <name evidence="15" type="primary">BnaC08g08390D</name>
    <name evidence="15" type="ORF">GSBRNA2T00061562001</name>
</gene>
<dbReference type="SUPFAM" id="SSF49899">
    <property type="entry name" value="Concanavalin A-like lectins/glucanases"/>
    <property type="match status" value="1"/>
</dbReference>
<dbReference type="Gramene" id="CDY12366">
    <property type="protein sequence ID" value="CDY12366"/>
    <property type="gene ID" value="GSBRNA2T00061562001"/>
</dbReference>
<dbReference type="InterPro" id="IPR044791">
    <property type="entry name" value="Beta-glucanase/XTH"/>
</dbReference>
<dbReference type="PANTHER" id="PTHR31062">
    <property type="entry name" value="XYLOGLUCAN ENDOTRANSGLUCOSYLASE/HYDROLASE PROTEIN 8-RELATED"/>
    <property type="match status" value="1"/>
</dbReference>
<dbReference type="AlphaFoldDB" id="A0A078FGL7"/>
<keyword evidence="3 13" id="KW-0964">Secreted</keyword>
<comment type="PTM">
    <text evidence="13">Contains at least one intrachain disulfide bond essential for its enzymatic activity.</text>
</comment>
<evidence type="ECO:0000256" key="5">
    <source>
        <dbReference type="ARBA" id="ARBA00022729"/>
    </source>
</evidence>
<evidence type="ECO:0000256" key="13">
    <source>
        <dbReference type="RuleBase" id="RU361120"/>
    </source>
</evidence>
<dbReference type="PaxDb" id="3708-A0A078FGL7"/>
<evidence type="ECO:0000256" key="1">
    <source>
        <dbReference type="ARBA" id="ARBA00022512"/>
    </source>
</evidence>
<keyword evidence="6 13" id="KW-0378">Hydrolase</keyword>
<dbReference type="STRING" id="3708.A0A078FGL7"/>
<organism evidence="15 16">
    <name type="scientific">Brassica napus</name>
    <name type="common">Rape</name>
    <dbReference type="NCBI Taxonomy" id="3708"/>
    <lineage>
        <taxon>Eukaryota</taxon>
        <taxon>Viridiplantae</taxon>
        <taxon>Streptophyta</taxon>
        <taxon>Embryophyta</taxon>
        <taxon>Tracheophyta</taxon>
        <taxon>Spermatophyta</taxon>
        <taxon>Magnoliopsida</taxon>
        <taxon>eudicotyledons</taxon>
        <taxon>Gunneridae</taxon>
        <taxon>Pentapetalae</taxon>
        <taxon>rosids</taxon>
        <taxon>malvids</taxon>
        <taxon>Brassicales</taxon>
        <taxon>Brassicaceae</taxon>
        <taxon>Brassiceae</taxon>
        <taxon>Brassica</taxon>
    </lineage>
</organism>
<dbReference type="GO" id="GO:0009505">
    <property type="term" value="C:plant-type cell wall"/>
    <property type="evidence" value="ECO:0000318"/>
    <property type="project" value="GO_Central"/>
</dbReference>
<reference evidence="15 16" key="1">
    <citation type="journal article" date="2014" name="Science">
        <title>Plant genetics. Early allopolyploid evolution in the post-Neolithic Brassica napus oilseed genome.</title>
        <authorList>
            <person name="Chalhoub B."/>
            <person name="Denoeud F."/>
            <person name="Liu S."/>
            <person name="Parkin I.A."/>
            <person name="Tang H."/>
            <person name="Wang X."/>
            <person name="Chiquet J."/>
            <person name="Belcram H."/>
            <person name="Tong C."/>
            <person name="Samans B."/>
            <person name="Correa M."/>
            <person name="Da Silva C."/>
            <person name="Just J."/>
            <person name="Falentin C."/>
            <person name="Koh C.S."/>
            <person name="Le Clainche I."/>
            <person name="Bernard M."/>
            <person name="Bento P."/>
            <person name="Noel B."/>
            <person name="Labadie K."/>
            <person name="Alberti A."/>
            <person name="Charles M."/>
            <person name="Arnaud D."/>
            <person name="Guo H."/>
            <person name="Daviaud C."/>
            <person name="Alamery S."/>
            <person name="Jabbari K."/>
            <person name="Zhao M."/>
            <person name="Edger P.P."/>
            <person name="Chelaifa H."/>
            <person name="Tack D."/>
            <person name="Lassalle G."/>
            <person name="Mestiri I."/>
            <person name="Schnel N."/>
            <person name="Le Paslier M.C."/>
            <person name="Fan G."/>
            <person name="Renault V."/>
            <person name="Bayer P.E."/>
            <person name="Golicz A.A."/>
            <person name="Manoli S."/>
            <person name="Lee T.H."/>
            <person name="Thi V.H."/>
            <person name="Chalabi S."/>
            <person name="Hu Q."/>
            <person name="Fan C."/>
            <person name="Tollenaere R."/>
            <person name="Lu Y."/>
            <person name="Battail C."/>
            <person name="Shen J."/>
            <person name="Sidebottom C.H."/>
            <person name="Wang X."/>
            <person name="Canaguier A."/>
            <person name="Chauveau A."/>
            <person name="Berard A."/>
            <person name="Deniot G."/>
            <person name="Guan M."/>
            <person name="Liu Z."/>
            <person name="Sun F."/>
            <person name="Lim Y.P."/>
            <person name="Lyons E."/>
            <person name="Town C.D."/>
            <person name="Bancroft I."/>
            <person name="Wang X."/>
            <person name="Meng J."/>
            <person name="Ma J."/>
            <person name="Pires J.C."/>
            <person name="King G.J."/>
            <person name="Brunel D."/>
            <person name="Delourme R."/>
            <person name="Renard M."/>
            <person name="Aury J.M."/>
            <person name="Adams K.L."/>
            <person name="Batley J."/>
            <person name="Snowdon R.J."/>
            <person name="Tost J."/>
            <person name="Edwards D."/>
            <person name="Zhou Y."/>
            <person name="Hua W."/>
            <person name="Sharpe A.G."/>
            <person name="Paterson A.H."/>
            <person name="Guan C."/>
            <person name="Wincker P."/>
        </authorList>
    </citation>
    <scope>NUCLEOTIDE SEQUENCE [LARGE SCALE GENOMIC DNA]</scope>
    <source>
        <strain evidence="16">cv. Darmor-bzh</strain>
    </source>
</reference>
<dbReference type="PROSITE" id="PS01034">
    <property type="entry name" value="GH16_1"/>
    <property type="match status" value="1"/>
</dbReference>
<keyword evidence="1 13" id="KW-0134">Cell wall</keyword>
<dbReference type="InterPro" id="IPR016455">
    <property type="entry name" value="XTH"/>
</dbReference>
<dbReference type="OMA" id="KNHEDIG"/>
<protein>
    <recommendedName>
        <fullName evidence="13">Xyloglucan endotransglucosylase/hydrolase</fullName>
        <ecNumber evidence="13">2.4.1.207</ecNumber>
    </recommendedName>
</protein>
<comment type="subcellular location">
    <subcellularLocation>
        <location evidence="13">Secreted</location>
        <location evidence="13">Cell wall</location>
    </subcellularLocation>
    <subcellularLocation>
        <location evidence="13">Secreted</location>
        <location evidence="13">Extracellular space</location>
        <location evidence="13">Apoplast</location>
    </subcellularLocation>
</comment>
<evidence type="ECO:0000313" key="16">
    <source>
        <dbReference type="Proteomes" id="UP000028999"/>
    </source>
</evidence>
<evidence type="ECO:0000256" key="7">
    <source>
        <dbReference type="ARBA" id="ARBA00023157"/>
    </source>
</evidence>
<evidence type="ECO:0000256" key="4">
    <source>
        <dbReference type="ARBA" id="ARBA00022679"/>
    </source>
</evidence>
<dbReference type="InterPro" id="IPR010713">
    <property type="entry name" value="XET_C"/>
</dbReference>
<dbReference type="InterPro" id="IPR008263">
    <property type="entry name" value="GH16_AS"/>
</dbReference>
<dbReference type="GO" id="GO:0010411">
    <property type="term" value="P:xyloglucan metabolic process"/>
    <property type="evidence" value="ECO:0000318"/>
    <property type="project" value="GO_Central"/>
</dbReference>
<evidence type="ECO:0000256" key="6">
    <source>
        <dbReference type="ARBA" id="ARBA00022801"/>
    </source>
</evidence>
<feature type="domain" description="GH16" evidence="14">
    <location>
        <begin position="3"/>
        <end position="206"/>
    </location>
</feature>
<dbReference type="PROSITE" id="PS51762">
    <property type="entry name" value="GH16_2"/>
    <property type="match status" value="1"/>
</dbReference>
<evidence type="ECO:0000256" key="9">
    <source>
        <dbReference type="ARBA" id="ARBA00023295"/>
    </source>
</evidence>